<feature type="compositionally biased region" description="Low complexity" evidence="2">
    <location>
        <begin position="109"/>
        <end position="134"/>
    </location>
</feature>
<keyword evidence="1" id="KW-0175">Coiled coil</keyword>
<proteinExistence type="predicted"/>
<feature type="compositionally biased region" description="Low complexity" evidence="2">
    <location>
        <begin position="186"/>
        <end position="197"/>
    </location>
</feature>
<gene>
    <name evidence="3" type="primary">Hypp6157</name>
    <name evidence="3" type="ORF">BLAG_LOCUS4699</name>
</gene>
<evidence type="ECO:0000256" key="1">
    <source>
        <dbReference type="SAM" id="Coils"/>
    </source>
</evidence>
<dbReference type="Gene3D" id="3.40.50.1110">
    <property type="entry name" value="SGNH hydrolase"/>
    <property type="match status" value="1"/>
</dbReference>
<organism evidence="3 4">
    <name type="scientific">Branchiostoma lanceolatum</name>
    <name type="common">Common lancelet</name>
    <name type="synonym">Amphioxus lanceolatum</name>
    <dbReference type="NCBI Taxonomy" id="7740"/>
    <lineage>
        <taxon>Eukaryota</taxon>
        <taxon>Metazoa</taxon>
        <taxon>Chordata</taxon>
        <taxon>Cephalochordata</taxon>
        <taxon>Leptocardii</taxon>
        <taxon>Amphioxiformes</taxon>
        <taxon>Branchiostomatidae</taxon>
        <taxon>Branchiostoma</taxon>
    </lineage>
</organism>
<feature type="coiled-coil region" evidence="1">
    <location>
        <begin position="8"/>
        <end position="49"/>
    </location>
</feature>
<evidence type="ECO:0000256" key="2">
    <source>
        <dbReference type="SAM" id="MobiDB-lite"/>
    </source>
</evidence>
<keyword evidence="4" id="KW-1185">Reference proteome</keyword>
<evidence type="ECO:0000313" key="3">
    <source>
        <dbReference type="EMBL" id="CAH1240884.1"/>
    </source>
</evidence>
<dbReference type="OrthoDB" id="9980175at2759"/>
<dbReference type="EMBL" id="OV696696">
    <property type="protein sequence ID" value="CAH1240884.1"/>
    <property type="molecule type" value="Genomic_DNA"/>
</dbReference>
<dbReference type="InterPro" id="IPR036514">
    <property type="entry name" value="SGNH_hydro_sf"/>
</dbReference>
<dbReference type="AlphaFoldDB" id="A0A8J9YSR9"/>
<feature type="compositionally biased region" description="Polar residues" evidence="2">
    <location>
        <begin position="81"/>
        <end position="107"/>
    </location>
</feature>
<accession>A0A8J9YSR9</accession>
<feature type="compositionally biased region" description="Pro residues" evidence="2">
    <location>
        <begin position="434"/>
        <end position="446"/>
    </location>
</feature>
<evidence type="ECO:0000313" key="4">
    <source>
        <dbReference type="Proteomes" id="UP000838412"/>
    </source>
</evidence>
<dbReference type="Proteomes" id="UP000838412">
    <property type="component" value="Chromosome 11"/>
</dbReference>
<sequence length="452" mass="49196">MDKQGKQVADLQVNVQNKTKKIEKQAKQIEDLKNELKHQREFSKDLSDRLSTKCACVAQRDERRLQRLYSEIVGNHDNPGNIGTQISAAPGGTQPSPATTFPGSHVSTAPGTQGPAAPGAQAPAAPGIKAPAVPDTRVPAAPRTQAPTALLTQVPDDISTQAPTAPRPQTPAATHTFSTHPPTVPPAKSAATQAPAAPRAPSPVAPGTGPTPTSATTQTRTIPVTRTRAISNTKTQVRIFSDSLWNDVDPTRMFIHKSASITKSSTLQKAKENATTFPDDSTELVIIHVGSNDMDNTKHQPDSVNICVEQTLKLIDCAKASYPTAKIAMSQVLPRGKNMLSNLNRNIAMYNNTIEKSCLEDSSLIYIRHRLLSEDRSLYKNDGIHLRPDAGIRLMVADAKRTMRHHRDSTRQPTEAARGPQWMPNPQLHMQPSQHPPPFWKTPRNPPHAYTS</sequence>
<feature type="region of interest" description="Disordered" evidence="2">
    <location>
        <begin position="403"/>
        <end position="452"/>
    </location>
</feature>
<feature type="region of interest" description="Disordered" evidence="2">
    <location>
        <begin position="158"/>
        <end position="229"/>
    </location>
</feature>
<dbReference type="SUPFAM" id="SSF52266">
    <property type="entry name" value="SGNH hydrolase"/>
    <property type="match status" value="1"/>
</dbReference>
<reference evidence="3" key="1">
    <citation type="submission" date="2022-01" db="EMBL/GenBank/DDBJ databases">
        <authorList>
            <person name="Braso-Vives M."/>
        </authorList>
    </citation>
    <scope>NUCLEOTIDE SEQUENCE</scope>
</reference>
<protein>
    <submittedName>
        <fullName evidence="3">Hypp6157 protein</fullName>
    </submittedName>
</protein>
<feature type="region of interest" description="Disordered" evidence="2">
    <location>
        <begin position="73"/>
        <end position="140"/>
    </location>
</feature>
<name>A0A8J9YSR9_BRALA</name>
<feature type="compositionally biased region" description="Low complexity" evidence="2">
    <location>
        <begin position="205"/>
        <end position="228"/>
    </location>
</feature>